<sequence length="193" mass="21684">MRCPRFLFSLKSLFYLCHSVFVNVLSLLISPLQGRQGAPGPKGMQGMTSVLCCRGYKVSQVKKAGWENQALRAARGLRGHRVWRVPQDFLVNREWKDPWAQLVSRGTRECLELQALLVLLGWMESRVYQVKEALRVHQERRGDRESQVPVENQAPQGQQENQVYMVLRGCRGDTGVPGETGDPGPKGGKVTPA</sequence>
<proteinExistence type="predicted"/>
<keyword evidence="2" id="KW-0812">Transmembrane</keyword>
<keyword evidence="2" id="KW-0472">Membrane</keyword>
<feature type="non-terminal residue" evidence="3">
    <location>
        <position position="1"/>
    </location>
</feature>
<comment type="caution">
    <text evidence="3">The sequence shown here is derived from an EMBL/GenBank/DDBJ whole genome shotgun (WGS) entry which is preliminary data.</text>
</comment>
<dbReference type="Proteomes" id="UP000824540">
    <property type="component" value="Unassembled WGS sequence"/>
</dbReference>
<protein>
    <submittedName>
        <fullName evidence="3">Uncharacterized protein</fullName>
    </submittedName>
</protein>
<keyword evidence="2" id="KW-1133">Transmembrane helix</keyword>
<accession>A0A8T2PT57</accession>
<name>A0A8T2PT57_9TELE</name>
<feature type="transmembrane region" description="Helical" evidence="2">
    <location>
        <begin position="12"/>
        <end position="32"/>
    </location>
</feature>
<feature type="compositionally biased region" description="Polar residues" evidence="1">
    <location>
        <begin position="149"/>
        <end position="158"/>
    </location>
</feature>
<reference evidence="3" key="1">
    <citation type="thesis" date="2021" institute="BYU ScholarsArchive" country="Provo, UT, USA">
        <title>Applications of and Algorithms for Genome Assembly and Genomic Analyses with an Emphasis on Marine Teleosts.</title>
        <authorList>
            <person name="Pickett B.D."/>
        </authorList>
    </citation>
    <scope>NUCLEOTIDE SEQUENCE</scope>
    <source>
        <strain evidence="3">HI-2016</strain>
    </source>
</reference>
<evidence type="ECO:0000313" key="4">
    <source>
        <dbReference type="Proteomes" id="UP000824540"/>
    </source>
</evidence>
<evidence type="ECO:0000256" key="2">
    <source>
        <dbReference type="SAM" id="Phobius"/>
    </source>
</evidence>
<gene>
    <name evidence="3" type="ORF">JZ751_001196</name>
</gene>
<dbReference type="AlphaFoldDB" id="A0A8T2PT57"/>
<evidence type="ECO:0000256" key="1">
    <source>
        <dbReference type="SAM" id="MobiDB-lite"/>
    </source>
</evidence>
<evidence type="ECO:0000313" key="3">
    <source>
        <dbReference type="EMBL" id="KAG9354486.1"/>
    </source>
</evidence>
<feature type="region of interest" description="Disordered" evidence="1">
    <location>
        <begin position="170"/>
        <end position="193"/>
    </location>
</feature>
<organism evidence="3 4">
    <name type="scientific">Albula glossodonta</name>
    <name type="common">roundjaw bonefish</name>
    <dbReference type="NCBI Taxonomy" id="121402"/>
    <lineage>
        <taxon>Eukaryota</taxon>
        <taxon>Metazoa</taxon>
        <taxon>Chordata</taxon>
        <taxon>Craniata</taxon>
        <taxon>Vertebrata</taxon>
        <taxon>Euteleostomi</taxon>
        <taxon>Actinopterygii</taxon>
        <taxon>Neopterygii</taxon>
        <taxon>Teleostei</taxon>
        <taxon>Albuliformes</taxon>
        <taxon>Albulidae</taxon>
        <taxon>Albula</taxon>
    </lineage>
</organism>
<feature type="region of interest" description="Disordered" evidence="1">
    <location>
        <begin position="139"/>
        <end position="158"/>
    </location>
</feature>
<dbReference type="EMBL" id="JAFBMS010000002">
    <property type="protein sequence ID" value="KAG9354486.1"/>
    <property type="molecule type" value="Genomic_DNA"/>
</dbReference>
<keyword evidence="4" id="KW-1185">Reference proteome</keyword>